<protein>
    <recommendedName>
        <fullName evidence="2">DDE-1 domain-containing protein</fullName>
    </recommendedName>
</protein>
<evidence type="ECO:0000256" key="1">
    <source>
        <dbReference type="SAM" id="MobiDB-lite"/>
    </source>
</evidence>
<gene>
    <name evidence="3" type="ORF">HPB52_021283</name>
</gene>
<evidence type="ECO:0000313" key="3">
    <source>
        <dbReference type="EMBL" id="KAH7963516.1"/>
    </source>
</evidence>
<evidence type="ECO:0000313" key="4">
    <source>
        <dbReference type="Proteomes" id="UP000821837"/>
    </source>
</evidence>
<comment type="caution">
    <text evidence="3">The sequence shown here is derived from an EMBL/GenBank/DDBJ whole genome shotgun (WGS) entry which is preliminary data.</text>
</comment>
<sequence length="147" mass="16357">MPKETNVQGWMDVIGSVRAHITGLTLKRIKGKNCTAKAKTAKTGMTKMLQPLDVAVNRSYKAILRRTWESWMTEGNHSDTATRHMRHATFSEVTKWMRDAWRAVSEATETAGFRKAGLLASAAPDHDDESSSDSRRRSPSVAAARAR</sequence>
<name>A0A9D4Q385_RHISA</name>
<dbReference type="Proteomes" id="UP000821837">
    <property type="component" value="Chromosome 3"/>
</dbReference>
<reference evidence="3" key="1">
    <citation type="journal article" date="2020" name="Cell">
        <title>Large-Scale Comparative Analyses of Tick Genomes Elucidate Their Genetic Diversity and Vector Capacities.</title>
        <authorList>
            <consortium name="Tick Genome and Microbiome Consortium (TIGMIC)"/>
            <person name="Jia N."/>
            <person name="Wang J."/>
            <person name="Shi W."/>
            <person name="Du L."/>
            <person name="Sun Y."/>
            <person name="Zhan W."/>
            <person name="Jiang J.F."/>
            <person name="Wang Q."/>
            <person name="Zhang B."/>
            <person name="Ji P."/>
            <person name="Bell-Sakyi L."/>
            <person name="Cui X.M."/>
            <person name="Yuan T.T."/>
            <person name="Jiang B.G."/>
            <person name="Yang W.F."/>
            <person name="Lam T.T."/>
            <person name="Chang Q.C."/>
            <person name="Ding S.J."/>
            <person name="Wang X.J."/>
            <person name="Zhu J.G."/>
            <person name="Ruan X.D."/>
            <person name="Zhao L."/>
            <person name="Wei J.T."/>
            <person name="Ye R.Z."/>
            <person name="Que T.C."/>
            <person name="Du C.H."/>
            <person name="Zhou Y.H."/>
            <person name="Cheng J.X."/>
            <person name="Dai P.F."/>
            <person name="Guo W.B."/>
            <person name="Han X.H."/>
            <person name="Huang E.J."/>
            <person name="Li L.F."/>
            <person name="Wei W."/>
            <person name="Gao Y.C."/>
            <person name="Liu J.Z."/>
            <person name="Shao H.Z."/>
            <person name="Wang X."/>
            <person name="Wang C.C."/>
            <person name="Yang T.C."/>
            <person name="Huo Q.B."/>
            <person name="Li W."/>
            <person name="Chen H.Y."/>
            <person name="Chen S.E."/>
            <person name="Zhou L.G."/>
            <person name="Ni X.B."/>
            <person name="Tian J.H."/>
            <person name="Sheng Y."/>
            <person name="Liu T."/>
            <person name="Pan Y.S."/>
            <person name="Xia L.Y."/>
            <person name="Li J."/>
            <person name="Zhao F."/>
            <person name="Cao W.C."/>
        </authorList>
    </citation>
    <scope>NUCLEOTIDE SEQUENCE</scope>
    <source>
        <strain evidence="3">Rsan-2018</strain>
    </source>
</reference>
<dbReference type="Pfam" id="PF03184">
    <property type="entry name" value="DDE_1"/>
    <property type="match status" value="1"/>
</dbReference>
<keyword evidence="4" id="KW-1185">Reference proteome</keyword>
<dbReference type="GO" id="GO:0003676">
    <property type="term" value="F:nucleic acid binding"/>
    <property type="evidence" value="ECO:0007669"/>
    <property type="project" value="InterPro"/>
</dbReference>
<reference evidence="3" key="2">
    <citation type="submission" date="2021-09" db="EMBL/GenBank/DDBJ databases">
        <authorList>
            <person name="Jia N."/>
            <person name="Wang J."/>
            <person name="Shi W."/>
            <person name="Du L."/>
            <person name="Sun Y."/>
            <person name="Zhan W."/>
            <person name="Jiang J."/>
            <person name="Wang Q."/>
            <person name="Zhang B."/>
            <person name="Ji P."/>
            <person name="Sakyi L.B."/>
            <person name="Cui X."/>
            <person name="Yuan T."/>
            <person name="Jiang B."/>
            <person name="Yang W."/>
            <person name="Lam T.T.-Y."/>
            <person name="Chang Q."/>
            <person name="Ding S."/>
            <person name="Wang X."/>
            <person name="Zhu J."/>
            <person name="Ruan X."/>
            <person name="Zhao L."/>
            <person name="Wei J."/>
            <person name="Que T."/>
            <person name="Du C."/>
            <person name="Cheng J."/>
            <person name="Dai P."/>
            <person name="Han X."/>
            <person name="Huang E."/>
            <person name="Gao Y."/>
            <person name="Liu J."/>
            <person name="Shao H."/>
            <person name="Ye R."/>
            <person name="Li L."/>
            <person name="Wei W."/>
            <person name="Wang X."/>
            <person name="Wang C."/>
            <person name="Huo Q."/>
            <person name="Li W."/>
            <person name="Guo W."/>
            <person name="Chen H."/>
            <person name="Chen S."/>
            <person name="Zhou L."/>
            <person name="Zhou L."/>
            <person name="Ni X."/>
            <person name="Tian J."/>
            <person name="Zhou Y."/>
            <person name="Sheng Y."/>
            <person name="Liu T."/>
            <person name="Pan Y."/>
            <person name="Xia L."/>
            <person name="Li J."/>
            <person name="Zhao F."/>
            <person name="Cao W."/>
        </authorList>
    </citation>
    <scope>NUCLEOTIDE SEQUENCE</scope>
    <source>
        <strain evidence="3">Rsan-2018</strain>
        <tissue evidence="3">Larvae</tissue>
    </source>
</reference>
<proteinExistence type="predicted"/>
<feature type="region of interest" description="Disordered" evidence="1">
    <location>
        <begin position="115"/>
        <end position="147"/>
    </location>
</feature>
<evidence type="ECO:0000259" key="2">
    <source>
        <dbReference type="Pfam" id="PF03184"/>
    </source>
</evidence>
<dbReference type="EMBL" id="JABSTV010001249">
    <property type="protein sequence ID" value="KAH7963516.1"/>
    <property type="molecule type" value="Genomic_DNA"/>
</dbReference>
<dbReference type="InterPro" id="IPR004875">
    <property type="entry name" value="DDE_SF_endonuclease_dom"/>
</dbReference>
<feature type="domain" description="DDE-1" evidence="2">
    <location>
        <begin position="43"/>
        <end position="113"/>
    </location>
</feature>
<dbReference type="AlphaFoldDB" id="A0A9D4Q385"/>
<organism evidence="3 4">
    <name type="scientific">Rhipicephalus sanguineus</name>
    <name type="common">Brown dog tick</name>
    <name type="synonym">Ixodes sanguineus</name>
    <dbReference type="NCBI Taxonomy" id="34632"/>
    <lineage>
        <taxon>Eukaryota</taxon>
        <taxon>Metazoa</taxon>
        <taxon>Ecdysozoa</taxon>
        <taxon>Arthropoda</taxon>
        <taxon>Chelicerata</taxon>
        <taxon>Arachnida</taxon>
        <taxon>Acari</taxon>
        <taxon>Parasitiformes</taxon>
        <taxon>Ixodida</taxon>
        <taxon>Ixodoidea</taxon>
        <taxon>Ixodidae</taxon>
        <taxon>Rhipicephalinae</taxon>
        <taxon>Rhipicephalus</taxon>
        <taxon>Rhipicephalus</taxon>
    </lineage>
</organism>
<accession>A0A9D4Q385</accession>